<dbReference type="EMBL" id="HF935722">
    <property type="protein sequence ID" value="CCX32040.1"/>
    <property type="molecule type" value="Genomic_DNA"/>
</dbReference>
<sequence>MIYRPSTPWSWSFLILAFVQSCIVLACEGYVFATFQSNLILPNIMSLQSNATTDADTTAKIEFQRAQTRTIPTYLTLFIFAHMFLVILCYDALRLKNTIQVIGICVFNLAMLIYAAIQMDQIKDANWALGEAGDNGMPLRKKDIWNDIRPFLITIPCVIALSTILMSVVCWKLYDEFAWRIYKHISADLRMKKRYLTFQIFIALLKFDFFFFVGFTVQFIVIVASTTGFATNPSDRIGGRDYEFYVTIAALPITIAFLILAAWCTRREKRAIMWGVVVVFFAALAYFVFKLVRMWQKDYEQNYKPARRSLTTFAVITILLICLTIGNAVACILNFGKGLKPHITKRRVSDEEDKNSMTEMSNHVSPVPARMTID</sequence>
<keyword evidence="1" id="KW-0812">Transmembrane</keyword>
<dbReference type="PANTHER" id="PTHR34391:SF1">
    <property type="entry name" value="UPF0658 GOLGI APPARATUS MEMBRANE PROTEIN C1952.10C-RELATED"/>
    <property type="match status" value="1"/>
</dbReference>
<feature type="transmembrane region" description="Helical" evidence="1">
    <location>
        <begin position="151"/>
        <end position="174"/>
    </location>
</feature>
<feature type="transmembrane region" description="Helical" evidence="1">
    <location>
        <begin position="195"/>
        <end position="224"/>
    </location>
</feature>
<keyword evidence="1" id="KW-1133">Transmembrane helix</keyword>
<dbReference type="PROSITE" id="PS51257">
    <property type="entry name" value="PROKAR_LIPOPROTEIN"/>
    <property type="match status" value="1"/>
</dbReference>
<feature type="transmembrane region" description="Helical" evidence="1">
    <location>
        <begin position="71"/>
        <end position="90"/>
    </location>
</feature>
<dbReference type="Proteomes" id="UP000018144">
    <property type="component" value="Unassembled WGS sequence"/>
</dbReference>
<gene>
    <name evidence="2" type="ORF">PCON_12244</name>
</gene>
<evidence type="ECO:0000313" key="2">
    <source>
        <dbReference type="EMBL" id="CCX32040.1"/>
    </source>
</evidence>
<dbReference type="PANTHER" id="PTHR34391">
    <property type="entry name" value="UPF0658 GOLGI APPARATUS MEMBRANE PROTEIN C1952.10C-RELATED"/>
    <property type="match status" value="1"/>
</dbReference>
<dbReference type="OMA" id="FWTRREN"/>
<dbReference type="GO" id="GO:0005794">
    <property type="term" value="C:Golgi apparatus"/>
    <property type="evidence" value="ECO:0007669"/>
    <property type="project" value="TreeGrafter"/>
</dbReference>
<keyword evidence="1" id="KW-0472">Membrane</keyword>
<dbReference type="InterPro" id="IPR040410">
    <property type="entry name" value="UPF0658_Golgi"/>
</dbReference>
<reference evidence="2 3" key="1">
    <citation type="journal article" date="2013" name="PLoS Genet.">
        <title>The genome and development-dependent transcriptomes of Pyronema confluens: a window into fungal evolution.</title>
        <authorList>
            <person name="Traeger S."/>
            <person name="Altegoer F."/>
            <person name="Freitag M."/>
            <person name="Gabaldon T."/>
            <person name="Kempken F."/>
            <person name="Kumar A."/>
            <person name="Marcet-Houben M."/>
            <person name="Poggeler S."/>
            <person name="Stajich J.E."/>
            <person name="Nowrousian M."/>
        </authorList>
    </citation>
    <scope>NUCLEOTIDE SEQUENCE [LARGE SCALE GENOMIC DNA]</scope>
    <source>
        <strain evidence="3">CBS 100304</strain>
        <tissue evidence="2">Vegetative mycelium</tissue>
    </source>
</reference>
<evidence type="ECO:0000256" key="1">
    <source>
        <dbReference type="SAM" id="Phobius"/>
    </source>
</evidence>
<feature type="transmembrane region" description="Helical" evidence="1">
    <location>
        <begin position="271"/>
        <end position="289"/>
    </location>
</feature>
<protein>
    <submittedName>
        <fullName evidence="2">Similar to UPF0658 Golgi apparatus membrane protein C23H3.04 acc. no. O13938</fullName>
    </submittedName>
</protein>
<feature type="transmembrane region" description="Helical" evidence="1">
    <location>
        <begin position="244"/>
        <end position="264"/>
    </location>
</feature>
<dbReference type="eggNOG" id="ENOG502RRZT">
    <property type="taxonomic scope" value="Eukaryota"/>
</dbReference>
<dbReference type="AlphaFoldDB" id="U4LRS9"/>
<organism evidence="2 3">
    <name type="scientific">Pyronema omphalodes (strain CBS 100304)</name>
    <name type="common">Pyronema confluens</name>
    <dbReference type="NCBI Taxonomy" id="1076935"/>
    <lineage>
        <taxon>Eukaryota</taxon>
        <taxon>Fungi</taxon>
        <taxon>Dikarya</taxon>
        <taxon>Ascomycota</taxon>
        <taxon>Pezizomycotina</taxon>
        <taxon>Pezizomycetes</taxon>
        <taxon>Pezizales</taxon>
        <taxon>Pyronemataceae</taxon>
        <taxon>Pyronema</taxon>
    </lineage>
</organism>
<proteinExistence type="predicted"/>
<feature type="transmembrane region" description="Helical" evidence="1">
    <location>
        <begin position="309"/>
        <end position="336"/>
    </location>
</feature>
<dbReference type="OrthoDB" id="2448307at2759"/>
<accession>U4LRS9</accession>
<keyword evidence="3" id="KW-1185">Reference proteome</keyword>
<evidence type="ECO:0000313" key="3">
    <source>
        <dbReference type="Proteomes" id="UP000018144"/>
    </source>
</evidence>
<feature type="transmembrane region" description="Helical" evidence="1">
    <location>
        <begin position="12"/>
        <end position="33"/>
    </location>
</feature>
<name>U4LRS9_PYROM</name>
<feature type="transmembrane region" description="Helical" evidence="1">
    <location>
        <begin position="97"/>
        <end position="117"/>
    </location>
</feature>